<evidence type="ECO:0000313" key="1">
    <source>
        <dbReference type="EMBL" id="AGH58808.1"/>
    </source>
</evidence>
<accession>M4SR55</accession>
<dbReference type="EMBL" id="KC611377">
    <property type="protein sequence ID" value="AGH58808.1"/>
    <property type="molecule type" value="Genomic_DNA"/>
</dbReference>
<reference evidence="2" key="3">
    <citation type="submission" date="2016-08" db="EMBL/GenBank/DDBJ databases">
        <title>VSG repertoire of Trypanosoma brucei EATRO 1125.</title>
        <authorList>
            <person name="Cross G.A."/>
        </authorList>
    </citation>
    <scope>NUCLEOTIDE SEQUENCE</scope>
    <source>
        <strain evidence="2">EATRO 1125</strain>
    </source>
</reference>
<name>M4SR55_9TRYP</name>
<evidence type="ECO:0000313" key="2">
    <source>
        <dbReference type="EMBL" id="APD75258.1"/>
    </source>
</evidence>
<organism evidence="1">
    <name type="scientific">Trypanosoma brucei</name>
    <dbReference type="NCBI Taxonomy" id="5691"/>
    <lineage>
        <taxon>Eukaryota</taxon>
        <taxon>Discoba</taxon>
        <taxon>Euglenozoa</taxon>
        <taxon>Kinetoplastea</taxon>
        <taxon>Metakinetoplastina</taxon>
        <taxon>Trypanosomatida</taxon>
        <taxon>Trypanosomatidae</taxon>
        <taxon>Trypanosoma</taxon>
    </lineage>
</organism>
<protein>
    <submittedName>
        <fullName evidence="2">Variant surface glycoprotein 1125.5108</fullName>
    </submittedName>
    <submittedName>
        <fullName evidence="1">Variant surface glycoprotein 2070</fullName>
    </submittedName>
</protein>
<feature type="non-terminal residue" evidence="1">
    <location>
        <position position="1"/>
    </location>
</feature>
<reference evidence="1" key="1">
    <citation type="submission" date="2013-02" db="EMBL/GenBank/DDBJ databases">
        <authorList>
            <person name="Cross G.A.M."/>
            <person name="Kim H.-S."/>
            <person name="Wickstead B."/>
        </authorList>
    </citation>
    <scope>NUCLEOTIDE SEQUENCE</scope>
    <source>
        <strain evidence="1">Lister 427</strain>
    </source>
</reference>
<reference evidence="1" key="2">
    <citation type="journal article" date="2014" name="Mol. Biochem. Parasitol.">
        <title>Capturing the variant surface glycoprotein repertoire (the VSGnome) of Trypanosoma brucei Lister 427.</title>
        <authorList>
            <person name="Cross G.A."/>
            <person name="Kim H.S."/>
            <person name="Wickstead B."/>
        </authorList>
    </citation>
    <scope>NUCLEOTIDE SEQUENCE</scope>
    <source>
        <strain evidence="1">Lister 427</strain>
    </source>
</reference>
<dbReference type="AlphaFoldDB" id="M4SR55"/>
<dbReference type="VEuPathDB" id="TriTrypDB:Tb11.1720"/>
<proteinExistence type="predicted"/>
<dbReference type="EMBL" id="KX701302">
    <property type="protein sequence ID" value="APD75258.1"/>
    <property type="molecule type" value="Genomic_DNA"/>
</dbReference>
<sequence length="380" mass="41209">VADARVSTALRLAKQQEAAMLTLHRSALKQATLSGTAHTTRETLNSIGTMTKCESDVKATHQTDNCSLEDGTGQAKAANIKHTQHKKIRLVKINTAATVMKVAAYCKGNKESASTRSANQHGGCVENSNDFGQERTNAMAATLELQAHAYTTVEVPYNKPNSQNDCSEISKTEGYTEYQPTTLGRALCELRKGGKVTYNPLHRQTRTGLNSVSGLFKALVELASPGSKLPSDSSAKNKVFDTYFGSANLEFTKKITEAIDKNPLNSKVGETTFDKPIFETAASEGALKVLTYFQGKGIATKMATTNAKRNHEVTKEISDKCQAITEKEKCKKEDGCELKDDNCVAQVKSAGKYGKSTSTRGSNYFVVHKAHLLLEVLSLV</sequence>
<dbReference type="VEuPathDB" id="TriTrypDB:Tb427_000192100"/>